<proteinExistence type="predicted"/>
<feature type="transmembrane region" description="Helical" evidence="1">
    <location>
        <begin position="91"/>
        <end position="109"/>
    </location>
</feature>
<dbReference type="Pfam" id="PF12452">
    <property type="entry name" value="DUF3685"/>
    <property type="match status" value="1"/>
</dbReference>
<dbReference type="AlphaFoldDB" id="A0A6V7NNE2"/>
<accession>A0A6V7NNE2</accession>
<gene>
    <name evidence="2" type="ORF">CB5_LOCUS3331</name>
</gene>
<keyword evidence="1" id="KW-0472">Membrane</keyword>
<dbReference type="PANTHER" id="PTHR36807">
    <property type="entry name" value="PHOSPHOGLYCOLATE PHOSPHATASE"/>
    <property type="match status" value="1"/>
</dbReference>
<keyword evidence="1" id="KW-0812">Transmembrane</keyword>
<protein>
    <submittedName>
        <fullName evidence="2">Uncharacterized protein</fullName>
    </submittedName>
</protein>
<sequence>MNCMFSPGSKERCRRIIKGPFGGKGLLLETLRRHLLKIFVQISPFSLPAKRTKELRALTGWRYYFSLVLEFSDITMPFLRAVCTKISNAVSFFLVCMIGRSVGLIFTGIRQSLAGGKKMLFSFFLLL</sequence>
<reference evidence="2" key="1">
    <citation type="submission" date="2020-07" db="EMBL/GenBank/DDBJ databases">
        <authorList>
            <person name="Lin J."/>
        </authorList>
    </citation>
    <scope>NUCLEOTIDE SEQUENCE</scope>
</reference>
<dbReference type="PANTHER" id="PTHR36807:SF2">
    <property type="entry name" value="PHOSPHOGLYCOLATE PHOSPHATASE"/>
    <property type="match status" value="1"/>
</dbReference>
<organism evidence="2">
    <name type="scientific">Ananas comosus var. bracteatus</name>
    <name type="common">red pineapple</name>
    <dbReference type="NCBI Taxonomy" id="296719"/>
    <lineage>
        <taxon>Eukaryota</taxon>
        <taxon>Viridiplantae</taxon>
        <taxon>Streptophyta</taxon>
        <taxon>Embryophyta</taxon>
        <taxon>Tracheophyta</taxon>
        <taxon>Spermatophyta</taxon>
        <taxon>Magnoliopsida</taxon>
        <taxon>Liliopsida</taxon>
        <taxon>Poales</taxon>
        <taxon>Bromeliaceae</taxon>
        <taxon>Bromelioideae</taxon>
        <taxon>Ananas</taxon>
    </lineage>
</organism>
<keyword evidence="1" id="KW-1133">Transmembrane helix</keyword>
<evidence type="ECO:0000256" key="1">
    <source>
        <dbReference type="SAM" id="Phobius"/>
    </source>
</evidence>
<evidence type="ECO:0000313" key="2">
    <source>
        <dbReference type="EMBL" id="CAD1820120.1"/>
    </source>
</evidence>
<dbReference type="EMBL" id="LR862140">
    <property type="protein sequence ID" value="CAD1820120.1"/>
    <property type="molecule type" value="Genomic_DNA"/>
</dbReference>
<dbReference type="InterPro" id="IPR022552">
    <property type="entry name" value="UPF_Ycf55"/>
</dbReference>
<name>A0A6V7NNE2_ANACO</name>